<dbReference type="PANTHER" id="PTHR43792">
    <property type="entry name" value="GNAT FAMILY, PUTATIVE (AFU_ORTHOLOGUE AFUA_3G00765)-RELATED-RELATED"/>
    <property type="match status" value="1"/>
</dbReference>
<dbReference type="InterPro" id="IPR016181">
    <property type="entry name" value="Acyl_CoA_acyltransferase"/>
</dbReference>
<dbReference type="KEGG" id="ccot:CCAX7_36170"/>
<keyword evidence="2" id="KW-1185">Reference proteome</keyword>
<dbReference type="AlphaFoldDB" id="A0A402D6X5"/>
<dbReference type="Pfam" id="PF13302">
    <property type="entry name" value="Acetyltransf_3"/>
    <property type="match status" value="1"/>
</dbReference>
<protein>
    <submittedName>
        <fullName evidence="1">N-acetyltransferase</fullName>
    </submittedName>
</protein>
<dbReference type="InterPro" id="IPR051531">
    <property type="entry name" value="N-acetyltransferase"/>
</dbReference>
<dbReference type="InterPro" id="IPR000182">
    <property type="entry name" value="GNAT_dom"/>
</dbReference>
<dbReference type="PROSITE" id="PS51186">
    <property type="entry name" value="GNAT"/>
    <property type="match status" value="1"/>
</dbReference>
<accession>A0A402D6X5</accession>
<dbReference type="OrthoDB" id="9798081at2"/>
<dbReference type="RefSeq" id="WP_119325207.1">
    <property type="nucleotide sequence ID" value="NZ_AP025739.1"/>
</dbReference>
<evidence type="ECO:0000313" key="2">
    <source>
        <dbReference type="Proteomes" id="UP000287394"/>
    </source>
</evidence>
<dbReference type="GO" id="GO:0016747">
    <property type="term" value="F:acyltransferase activity, transferring groups other than amino-acyl groups"/>
    <property type="evidence" value="ECO:0007669"/>
    <property type="project" value="InterPro"/>
</dbReference>
<gene>
    <name evidence="1" type="ORF">CCAX7_36170</name>
</gene>
<dbReference type="Gene3D" id="3.40.630.30">
    <property type="match status" value="1"/>
</dbReference>
<organism evidence="1 2">
    <name type="scientific">Capsulimonas corticalis</name>
    <dbReference type="NCBI Taxonomy" id="2219043"/>
    <lineage>
        <taxon>Bacteria</taxon>
        <taxon>Bacillati</taxon>
        <taxon>Armatimonadota</taxon>
        <taxon>Armatimonadia</taxon>
        <taxon>Capsulimonadales</taxon>
        <taxon>Capsulimonadaceae</taxon>
        <taxon>Capsulimonas</taxon>
    </lineage>
</organism>
<reference evidence="1 2" key="1">
    <citation type="journal article" date="2019" name="Int. J. Syst. Evol. Microbiol.">
        <title>Capsulimonas corticalis gen. nov., sp. nov., an aerobic capsulated bacterium, of a novel bacterial order, Capsulimonadales ord. nov., of the class Armatimonadia of the phylum Armatimonadetes.</title>
        <authorList>
            <person name="Li J."/>
            <person name="Kudo C."/>
            <person name="Tonouchi A."/>
        </authorList>
    </citation>
    <scope>NUCLEOTIDE SEQUENCE [LARGE SCALE GENOMIC DNA]</scope>
    <source>
        <strain evidence="1 2">AX-7</strain>
    </source>
</reference>
<proteinExistence type="predicted"/>
<dbReference type="EMBL" id="AP025739">
    <property type="protein sequence ID" value="BDI31566.1"/>
    <property type="molecule type" value="Genomic_DNA"/>
</dbReference>
<name>A0A402D6X5_9BACT</name>
<dbReference type="Proteomes" id="UP000287394">
    <property type="component" value="Chromosome"/>
</dbReference>
<evidence type="ECO:0000313" key="1">
    <source>
        <dbReference type="EMBL" id="BDI31566.1"/>
    </source>
</evidence>
<sequence length="172" mass="19982">MNDVNSWSLTTNRLILRHFEEKDWPGFHGYWSDVHVMRYLNIPPKSAEQTRANIRWLANRSKVAVTEVTPLAIALRENNSVIGSITFGANANIGALSCKIASKYWRNGYAWEATERAVTYMFEDMKIDRIEVDGGRIHPGWSRILNKLGFQLSGPELYQLWRKQWIERDVKN</sequence>
<dbReference type="SUPFAM" id="SSF55729">
    <property type="entry name" value="Acyl-CoA N-acyltransferases (Nat)"/>
    <property type="match status" value="1"/>
</dbReference>